<gene>
    <name evidence="1" type="ordered locus">Sthe_3436</name>
</gene>
<protein>
    <submittedName>
        <fullName evidence="1">CRISPR-associated protein, Cse2 family</fullName>
    </submittedName>
</protein>
<dbReference type="Pfam" id="PF09485">
    <property type="entry name" value="CRISPR_Cse2"/>
    <property type="match status" value="1"/>
</dbReference>
<dbReference type="Proteomes" id="UP000002027">
    <property type="component" value="Chromosome 2"/>
</dbReference>
<organism evidence="1 2">
    <name type="scientific">Sphaerobacter thermophilus (strain ATCC 49802 / DSM 20745 / KCCM 41009 / NCIMB 13125 / S 6022)</name>
    <dbReference type="NCBI Taxonomy" id="479434"/>
    <lineage>
        <taxon>Bacteria</taxon>
        <taxon>Pseudomonadati</taxon>
        <taxon>Thermomicrobiota</taxon>
        <taxon>Thermomicrobia</taxon>
        <taxon>Sphaerobacterales</taxon>
        <taxon>Sphaerobacterineae</taxon>
        <taxon>Sphaerobacteraceae</taxon>
        <taxon>Sphaerobacter</taxon>
    </lineage>
</organism>
<dbReference type="NCBIfam" id="TIGR02548">
    <property type="entry name" value="casB_cse2"/>
    <property type="match status" value="1"/>
</dbReference>
<dbReference type="STRING" id="479434.Sthe_3436"/>
<dbReference type="CDD" id="cd09731">
    <property type="entry name" value="Cse2_I-E"/>
    <property type="match status" value="1"/>
</dbReference>
<dbReference type="OrthoDB" id="160663at2"/>
<sequence>MSRPLDRHRRFIASLEALADRQDRGALAALRRGLGKKPGEVADLYPYVLPWLPSTASPREENAYVLVAGLFALHPHSWHPRDDEGRSNLGASFARLMASDGSPSIEKRFVALLNCHLDDLPAHLRSAVGLLKAHEIPIDWAQLLSDILGWHWDTRAVQREWARAFWGQSAAQAGAPGAGDTITDQPQSVA</sequence>
<keyword evidence="2" id="KW-1185">Reference proteome</keyword>
<evidence type="ECO:0000313" key="1">
    <source>
        <dbReference type="EMBL" id="ACZ40835.1"/>
    </source>
</evidence>
<reference evidence="1 2" key="2">
    <citation type="journal article" date="2010" name="Stand. Genomic Sci.">
        <title>Complete genome sequence of Desulfohalobium retbaense type strain (HR(100)).</title>
        <authorList>
            <person name="Spring S."/>
            <person name="Nolan M."/>
            <person name="Lapidus A."/>
            <person name="Glavina Del Rio T."/>
            <person name="Copeland A."/>
            <person name="Tice H."/>
            <person name="Cheng J.F."/>
            <person name="Lucas S."/>
            <person name="Land M."/>
            <person name="Chen F."/>
            <person name="Bruce D."/>
            <person name="Goodwin L."/>
            <person name="Pitluck S."/>
            <person name="Ivanova N."/>
            <person name="Mavromatis K."/>
            <person name="Mikhailova N."/>
            <person name="Pati A."/>
            <person name="Chen A."/>
            <person name="Palaniappan K."/>
            <person name="Hauser L."/>
            <person name="Chang Y.J."/>
            <person name="Jeffries C.D."/>
            <person name="Munk C."/>
            <person name="Kiss H."/>
            <person name="Chain P."/>
            <person name="Han C."/>
            <person name="Brettin T."/>
            <person name="Detter J.C."/>
            <person name="Schuler E."/>
            <person name="Goker M."/>
            <person name="Rohde M."/>
            <person name="Bristow J."/>
            <person name="Eisen J.A."/>
            <person name="Markowitz V."/>
            <person name="Hugenholtz P."/>
            <person name="Kyrpides N.C."/>
            <person name="Klenk H.P."/>
        </authorList>
    </citation>
    <scope>NUCLEOTIDE SEQUENCE [LARGE SCALE GENOMIC DNA]</scope>
    <source>
        <strain evidence="2">ATCC 49802 / DSM 20745 / S 6022</strain>
    </source>
</reference>
<dbReference type="HOGENOM" id="CLU_081588_3_0_0"/>
<reference evidence="2" key="1">
    <citation type="submission" date="2009-11" db="EMBL/GenBank/DDBJ databases">
        <title>The complete chromosome 2 of Sphaerobacter thermophilus DSM 20745.</title>
        <authorList>
            <person name="Lucas S."/>
            <person name="Copeland A."/>
            <person name="Lapidus A."/>
            <person name="Glavina del Rio T."/>
            <person name="Dalin E."/>
            <person name="Tice H."/>
            <person name="Bruce D."/>
            <person name="Goodwin L."/>
            <person name="Pitluck S."/>
            <person name="Kyrpides N."/>
            <person name="Mavromatis K."/>
            <person name="Ivanova N."/>
            <person name="Mikhailova N."/>
            <person name="LaButti K.M."/>
            <person name="Clum A."/>
            <person name="Sun H.I."/>
            <person name="Brettin T."/>
            <person name="Detter J.C."/>
            <person name="Han C."/>
            <person name="Larimer F."/>
            <person name="Land M."/>
            <person name="Hauser L."/>
            <person name="Markowitz V."/>
            <person name="Cheng J.F."/>
            <person name="Hugenholtz P."/>
            <person name="Woyke T."/>
            <person name="Wu D."/>
            <person name="Steenblock K."/>
            <person name="Schneider S."/>
            <person name="Pukall R."/>
            <person name="Goeker M."/>
            <person name="Klenk H.P."/>
            <person name="Eisen J.A."/>
        </authorList>
    </citation>
    <scope>NUCLEOTIDE SEQUENCE [LARGE SCALE GENOMIC DNA]</scope>
    <source>
        <strain evidence="2">ATCC 49802 / DSM 20745 / S 6022</strain>
    </source>
</reference>
<name>D1CAJ2_SPHTD</name>
<dbReference type="RefSeq" id="WP_012873870.1">
    <property type="nucleotide sequence ID" value="NC_013524.1"/>
</dbReference>
<dbReference type="KEGG" id="sti:Sthe_3436"/>
<dbReference type="InterPro" id="IPR013382">
    <property type="entry name" value="CRISPR-assoc_prot_Cse2"/>
</dbReference>
<dbReference type="EMBL" id="CP001824">
    <property type="protein sequence ID" value="ACZ40835.1"/>
    <property type="molecule type" value="Genomic_DNA"/>
</dbReference>
<dbReference type="AlphaFoldDB" id="D1CAJ2"/>
<dbReference type="eggNOG" id="ENOG5032VDU">
    <property type="taxonomic scope" value="Bacteria"/>
</dbReference>
<accession>D1CAJ2</accession>
<dbReference type="InParanoid" id="D1CAJ2"/>
<evidence type="ECO:0000313" key="2">
    <source>
        <dbReference type="Proteomes" id="UP000002027"/>
    </source>
</evidence>
<dbReference type="InterPro" id="IPR038287">
    <property type="entry name" value="Cse2_sf"/>
</dbReference>
<proteinExistence type="predicted"/>
<dbReference type="Gene3D" id="1.10.520.40">
    <property type="entry name" value="CRISPR-associated protein Cse2"/>
    <property type="match status" value="1"/>
</dbReference>